<dbReference type="RefSeq" id="WP_009627810.1">
    <property type="nucleotide sequence ID" value="NZ_VBTY01000117.1"/>
</dbReference>
<accession>A0A9X4RM32</accession>
<proteinExistence type="predicted"/>
<dbReference type="PANTHER" id="PTHR23150:SF19">
    <property type="entry name" value="FORMYLGLYCINE-GENERATING ENZYME"/>
    <property type="match status" value="1"/>
</dbReference>
<dbReference type="Gene3D" id="3.90.1580.10">
    <property type="entry name" value="paralog of FGE (formylglycine-generating enzyme)"/>
    <property type="match status" value="1"/>
</dbReference>
<dbReference type="Proteomes" id="UP001152872">
    <property type="component" value="Unassembled WGS sequence"/>
</dbReference>
<keyword evidence="3" id="KW-1185">Reference proteome</keyword>
<name>A0A9X4RM32_9CYAN</name>
<gene>
    <name evidence="2" type="ORF">FEV09_14055</name>
</gene>
<feature type="domain" description="Sulfatase-modifying factor enzyme-like" evidence="1">
    <location>
        <begin position="20"/>
        <end position="254"/>
    </location>
</feature>
<dbReference type="InterPro" id="IPR016187">
    <property type="entry name" value="CTDL_fold"/>
</dbReference>
<reference evidence="2" key="1">
    <citation type="submission" date="2019-05" db="EMBL/GenBank/DDBJ databases">
        <title>Whole genome sequencing of Pseudanabaena catenata USMAC16.</title>
        <authorList>
            <person name="Khan Z."/>
            <person name="Omar W.M."/>
            <person name="Convey P."/>
            <person name="Merican F."/>
            <person name="Najimudin N."/>
        </authorList>
    </citation>
    <scope>NUCLEOTIDE SEQUENCE</scope>
    <source>
        <strain evidence="2">USMAC16</strain>
    </source>
</reference>
<evidence type="ECO:0000313" key="2">
    <source>
        <dbReference type="EMBL" id="MDG3495674.1"/>
    </source>
</evidence>
<protein>
    <submittedName>
        <fullName evidence="2">Formylglycine-generating enzyme family protein</fullName>
    </submittedName>
</protein>
<organism evidence="2 3">
    <name type="scientific">Pseudanabaena catenata USMAC16</name>
    <dbReference type="NCBI Taxonomy" id="1855837"/>
    <lineage>
        <taxon>Bacteria</taxon>
        <taxon>Bacillati</taxon>
        <taxon>Cyanobacteriota</taxon>
        <taxon>Cyanophyceae</taxon>
        <taxon>Pseudanabaenales</taxon>
        <taxon>Pseudanabaenaceae</taxon>
        <taxon>Pseudanabaena</taxon>
    </lineage>
</organism>
<dbReference type="EMBL" id="VBTY01000117">
    <property type="protein sequence ID" value="MDG3495674.1"/>
    <property type="molecule type" value="Genomic_DNA"/>
</dbReference>
<dbReference type="Pfam" id="PF03781">
    <property type="entry name" value="FGE-sulfatase"/>
    <property type="match status" value="1"/>
</dbReference>
<dbReference type="GO" id="GO:0120147">
    <property type="term" value="F:formylglycine-generating oxidase activity"/>
    <property type="evidence" value="ECO:0007669"/>
    <property type="project" value="TreeGrafter"/>
</dbReference>
<dbReference type="SUPFAM" id="SSF56436">
    <property type="entry name" value="C-type lectin-like"/>
    <property type="match status" value="1"/>
</dbReference>
<evidence type="ECO:0000259" key="1">
    <source>
        <dbReference type="Pfam" id="PF03781"/>
    </source>
</evidence>
<dbReference type="AlphaFoldDB" id="A0A9X4RM32"/>
<sequence>MGSNLEQLYCEYLGEDSFLELLLIPEGKFMMGTSYKHEGYNSEKPQQQVNISSFYLGKFPVTQRQWRAVARLPEVGSALNPDVSHFKNEFAPVDNISWADAIEFCKRLRKLTKKAYRLPSEAEWEYACLGGKSTRYSFGEEISTDFANYDGSLQYDSNAVVKYREGTTPVGTFPANDFGLYDMHGNVWEWCADPWHEDYRGRPANGSVWELGGDMQYRVLRGGSWKHDEWECRAANRRKDPFVNWYNYYGFRIALSEN</sequence>
<dbReference type="InterPro" id="IPR051043">
    <property type="entry name" value="Sulfatase_Mod_Factor_Kinase"/>
</dbReference>
<evidence type="ECO:0000313" key="3">
    <source>
        <dbReference type="Proteomes" id="UP001152872"/>
    </source>
</evidence>
<dbReference type="InterPro" id="IPR005532">
    <property type="entry name" value="SUMF_dom"/>
</dbReference>
<dbReference type="PANTHER" id="PTHR23150">
    <property type="entry name" value="SULFATASE MODIFYING FACTOR 1, 2"/>
    <property type="match status" value="1"/>
</dbReference>
<dbReference type="InterPro" id="IPR042095">
    <property type="entry name" value="SUMF_sf"/>
</dbReference>
<comment type="caution">
    <text evidence="2">The sequence shown here is derived from an EMBL/GenBank/DDBJ whole genome shotgun (WGS) entry which is preliminary data.</text>
</comment>